<feature type="transmembrane region" description="Helical" evidence="1">
    <location>
        <begin position="51"/>
        <end position="69"/>
    </location>
</feature>
<sequence>MMALNGSATHTPGPEAPVAALRLYWGTVGLGAILLLGIPIWLLLADRHSRIIAAVVCAIGGLALIIYGAQCVGRWNEDRREGPQDATATVLDVREKEYRDDDNWVTDVDWILTVRLPDGSTHDWTLEDKPDPPIVDGDTVDVTYWRRTGILTSISHTPDGM</sequence>
<evidence type="ECO:0000313" key="3">
    <source>
        <dbReference type="Proteomes" id="UP000469763"/>
    </source>
</evidence>
<evidence type="ECO:0000313" key="2">
    <source>
        <dbReference type="EMBL" id="NEG77472.1"/>
    </source>
</evidence>
<keyword evidence="3" id="KW-1185">Reference proteome</keyword>
<evidence type="ECO:0000256" key="1">
    <source>
        <dbReference type="SAM" id="Phobius"/>
    </source>
</evidence>
<keyword evidence="1" id="KW-1133">Transmembrane helix</keyword>
<accession>A0A7K3TEL0</accession>
<dbReference type="AlphaFoldDB" id="A0A7K3TEL0"/>
<keyword evidence="1" id="KW-0472">Membrane</keyword>
<reference evidence="2 3" key="1">
    <citation type="submission" date="2019-10" db="EMBL/GenBank/DDBJ databases">
        <title>Bifidobacterium from non-human primates.</title>
        <authorList>
            <person name="Modesto M."/>
        </authorList>
    </citation>
    <scope>NUCLEOTIDE SEQUENCE [LARGE SCALE GENOMIC DNA]</scope>
    <source>
        <strain evidence="2 3">TREC</strain>
    </source>
</reference>
<dbReference type="OrthoDB" id="10015637at2"/>
<protein>
    <recommendedName>
        <fullName evidence="4">DUF3592 domain-containing protein</fullName>
    </recommendedName>
</protein>
<dbReference type="EMBL" id="WHZY01000001">
    <property type="protein sequence ID" value="NEG77472.1"/>
    <property type="molecule type" value="Genomic_DNA"/>
</dbReference>
<gene>
    <name evidence="2" type="ORF">GFD22_00420</name>
</gene>
<organism evidence="2 3">
    <name type="scientific">Bifidobacterium avesanii</name>
    <dbReference type="NCBI Taxonomy" id="1798157"/>
    <lineage>
        <taxon>Bacteria</taxon>
        <taxon>Bacillati</taxon>
        <taxon>Actinomycetota</taxon>
        <taxon>Actinomycetes</taxon>
        <taxon>Bifidobacteriales</taxon>
        <taxon>Bifidobacteriaceae</taxon>
        <taxon>Bifidobacterium</taxon>
    </lineage>
</organism>
<dbReference type="RefSeq" id="WP_152349402.1">
    <property type="nucleotide sequence ID" value="NZ_WBSN01000001.1"/>
</dbReference>
<feature type="transmembrane region" description="Helical" evidence="1">
    <location>
        <begin position="23"/>
        <end position="44"/>
    </location>
</feature>
<proteinExistence type="predicted"/>
<evidence type="ECO:0008006" key="4">
    <source>
        <dbReference type="Google" id="ProtNLM"/>
    </source>
</evidence>
<name>A0A7K3TEL0_9BIFI</name>
<keyword evidence="1" id="KW-0812">Transmembrane</keyword>
<comment type="caution">
    <text evidence="2">The sequence shown here is derived from an EMBL/GenBank/DDBJ whole genome shotgun (WGS) entry which is preliminary data.</text>
</comment>
<dbReference type="Proteomes" id="UP000469763">
    <property type="component" value="Unassembled WGS sequence"/>
</dbReference>